<proteinExistence type="predicted"/>
<protein>
    <submittedName>
        <fullName evidence="1">Uncharacterized protein</fullName>
    </submittedName>
</protein>
<evidence type="ECO:0000313" key="1">
    <source>
        <dbReference type="EMBL" id="JAE30994.1"/>
    </source>
</evidence>
<dbReference type="EMBL" id="GBRH01166902">
    <property type="protein sequence ID" value="JAE30994.1"/>
    <property type="molecule type" value="Transcribed_RNA"/>
</dbReference>
<sequence length="39" mass="4299">MQAPAAATHFVMESNLYSFCTVLHIIEKRRSPGTSSTLC</sequence>
<accession>A0A0A9H5C3</accession>
<reference evidence="1" key="2">
    <citation type="journal article" date="2015" name="Data Brief">
        <title>Shoot transcriptome of the giant reed, Arundo donax.</title>
        <authorList>
            <person name="Barrero R.A."/>
            <person name="Guerrero F.D."/>
            <person name="Moolhuijzen P."/>
            <person name="Goolsby J.A."/>
            <person name="Tidwell J."/>
            <person name="Bellgard S.E."/>
            <person name="Bellgard M.I."/>
        </authorList>
    </citation>
    <scope>NUCLEOTIDE SEQUENCE</scope>
    <source>
        <tissue evidence="1">Shoot tissue taken approximately 20 cm above the soil surface</tissue>
    </source>
</reference>
<organism evidence="1">
    <name type="scientific">Arundo donax</name>
    <name type="common">Giant reed</name>
    <name type="synonym">Donax arundinaceus</name>
    <dbReference type="NCBI Taxonomy" id="35708"/>
    <lineage>
        <taxon>Eukaryota</taxon>
        <taxon>Viridiplantae</taxon>
        <taxon>Streptophyta</taxon>
        <taxon>Embryophyta</taxon>
        <taxon>Tracheophyta</taxon>
        <taxon>Spermatophyta</taxon>
        <taxon>Magnoliopsida</taxon>
        <taxon>Liliopsida</taxon>
        <taxon>Poales</taxon>
        <taxon>Poaceae</taxon>
        <taxon>PACMAD clade</taxon>
        <taxon>Arundinoideae</taxon>
        <taxon>Arundineae</taxon>
        <taxon>Arundo</taxon>
    </lineage>
</organism>
<dbReference type="AlphaFoldDB" id="A0A0A9H5C3"/>
<reference evidence="1" key="1">
    <citation type="submission" date="2014-09" db="EMBL/GenBank/DDBJ databases">
        <authorList>
            <person name="Magalhaes I.L.F."/>
            <person name="Oliveira U."/>
            <person name="Santos F.R."/>
            <person name="Vidigal T.H.D.A."/>
            <person name="Brescovit A.D."/>
            <person name="Santos A.J."/>
        </authorList>
    </citation>
    <scope>NUCLEOTIDE SEQUENCE</scope>
    <source>
        <tissue evidence="1">Shoot tissue taken approximately 20 cm above the soil surface</tissue>
    </source>
</reference>
<name>A0A0A9H5C3_ARUDO</name>